<reference evidence="3" key="2">
    <citation type="submission" date="2022-12" db="EMBL/GenBank/DDBJ databases">
        <authorList>
            <person name="Sun Q."/>
            <person name="Kim S."/>
        </authorList>
    </citation>
    <scope>NUCLEOTIDE SEQUENCE</scope>
    <source>
        <strain evidence="3">KCTC 12344</strain>
    </source>
</reference>
<dbReference type="InterPro" id="IPR000620">
    <property type="entry name" value="EamA_dom"/>
</dbReference>
<protein>
    <submittedName>
        <fullName evidence="3">Membrane protein</fullName>
    </submittedName>
</protein>
<evidence type="ECO:0000313" key="4">
    <source>
        <dbReference type="Proteomes" id="UP000619512"/>
    </source>
</evidence>
<dbReference type="GO" id="GO:0016020">
    <property type="term" value="C:membrane"/>
    <property type="evidence" value="ECO:0007669"/>
    <property type="project" value="InterPro"/>
</dbReference>
<dbReference type="Gene3D" id="1.10.3730.20">
    <property type="match status" value="1"/>
</dbReference>
<gene>
    <name evidence="3" type="ORF">GCM10007388_13120</name>
</gene>
<reference evidence="3" key="1">
    <citation type="journal article" date="2014" name="Int. J. Syst. Evol. Microbiol.">
        <title>Complete genome sequence of Corynebacterium casei LMG S-19264T (=DSM 44701T), isolated from a smear-ripened cheese.</title>
        <authorList>
            <consortium name="US DOE Joint Genome Institute (JGI-PGF)"/>
            <person name="Walter F."/>
            <person name="Albersmeier A."/>
            <person name="Kalinowski J."/>
            <person name="Ruckert C."/>
        </authorList>
    </citation>
    <scope>NUCLEOTIDE SEQUENCE</scope>
    <source>
        <strain evidence="3">KCTC 12344</strain>
    </source>
</reference>
<feature type="domain" description="EamA" evidence="2">
    <location>
        <begin position="12"/>
        <end position="142"/>
    </location>
</feature>
<dbReference type="PANTHER" id="PTHR22911:SF103">
    <property type="entry name" value="BLR2811 PROTEIN"/>
    <property type="match status" value="1"/>
</dbReference>
<feature type="domain" description="EamA" evidence="2">
    <location>
        <begin position="155"/>
        <end position="277"/>
    </location>
</feature>
<comment type="caution">
    <text evidence="3">The sequence shown here is derived from an EMBL/GenBank/DDBJ whole genome shotgun (WGS) entry which is preliminary data.</text>
</comment>
<evidence type="ECO:0000256" key="1">
    <source>
        <dbReference type="SAM" id="Phobius"/>
    </source>
</evidence>
<accession>A0AA87Y162</accession>
<dbReference type="AlphaFoldDB" id="A0AA87Y162"/>
<dbReference type="PANTHER" id="PTHR22911">
    <property type="entry name" value="ACYL-MALONYL CONDENSING ENZYME-RELATED"/>
    <property type="match status" value="1"/>
</dbReference>
<feature type="transmembrane region" description="Helical" evidence="1">
    <location>
        <begin position="98"/>
        <end position="119"/>
    </location>
</feature>
<feature type="transmembrane region" description="Helical" evidence="1">
    <location>
        <begin position="149"/>
        <end position="171"/>
    </location>
</feature>
<feature type="transmembrane region" description="Helical" evidence="1">
    <location>
        <begin position="265"/>
        <end position="282"/>
    </location>
</feature>
<feature type="transmembrane region" description="Helical" evidence="1">
    <location>
        <begin position="12"/>
        <end position="32"/>
    </location>
</feature>
<dbReference type="SUPFAM" id="SSF103481">
    <property type="entry name" value="Multidrug resistance efflux transporter EmrE"/>
    <property type="match status" value="2"/>
</dbReference>
<feature type="transmembrane region" description="Helical" evidence="1">
    <location>
        <begin position="38"/>
        <end position="59"/>
    </location>
</feature>
<keyword evidence="1" id="KW-0812">Transmembrane</keyword>
<feature type="transmembrane region" description="Helical" evidence="1">
    <location>
        <begin position="211"/>
        <end position="232"/>
    </location>
</feature>
<proteinExistence type="predicted"/>
<dbReference type="Proteomes" id="UP000619512">
    <property type="component" value="Unassembled WGS sequence"/>
</dbReference>
<feature type="transmembrane region" description="Helical" evidence="1">
    <location>
        <begin position="183"/>
        <end position="205"/>
    </location>
</feature>
<feature type="transmembrane region" description="Helical" evidence="1">
    <location>
        <begin position="239"/>
        <end position="259"/>
    </location>
</feature>
<evidence type="ECO:0000313" key="3">
    <source>
        <dbReference type="EMBL" id="GGY81674.1"/>
    </source>
</evidence>
<keyword evidence="1" id="KW-0472">Membrane</keyword>
<organism evidence="3 4">
    <name type="scientific">Pseudoduganella plicata</name>
    <dbReference type="NCBI Taxonomy" id="321984"/>
    <lineage>
        <taxon>Bacteria</taxon>
        <taxon>Pseudomonadati</taxon>
        <taxon>Pseudomonadota</taxon>
        <taxon>Betaproteobacteria</taxon>
        <taxon>Burkholderiales</taxon>
        <taxon>Oxalobacteraceae</taxon>
        <taxon>Telluria group</taxon>
        <taxon>Pseudoduganella</taxon>
    </lineage>
</organism>
<sequence length="294" mass="31968">MKPHAKENLHAIYAMTIAVAMFSFMDTAMKLLAGHYPAMQVTVLRSFSSLPLVCAWVAWRGRFPTMLKVRWSLQLLRAALGIAMLTMFAFALKSLPLAETYSVFFIAPALITALSVLVLKEKVDGMQWLAIGVGLVGVLVVLRPDGTSFISVAGLAVLGSAACYAVSAIASRILSRTDSNEQIMFWILIMMGCGALPLAWSGWVPLRLEDWPVLLALAVSGFLGQLAITRAFSMGKASIVAPFEYTALAWGVAIDWALWNTLPDRWTITGAGIIIASGLYLARREAVHKEAEHP</sequence>
<feature type="transmembrane region" description="Helical" evidence="1">
    <location>
        <begin position="126"/>
        <end position="143"/>
    </location>
</feature>
<feature type="transmembrane region" description="Helical" evidence="1">
    <location>
        <begin position="71"/>
        <end position="92"/>
    </location>
</feature>
<dbReference type="EMBL" id="BMWW01000002">
    <property type="protein sequence ID" value="GGY81674.1"/>
    <property type="molecule type" value="Genomic_DNA"/>
</dbReference>
<keyword evidence="1" id="KW-1133">Transmembrane helix</keyword>
<dbReference type="InterPro" id="IPR037185">
    <property type="entry name" value="EmrE-like"/>
</dbReference>
<name>A0AA87Y162_9BURK</name>
<evidence type="ECO:0000259" key="2">
    <source>
        <dbReference type="Pfam" id="PF00892"/>
    </source>
</evidence>
<dbReference type="Pfam" id="PF00892">
    <property type="entry name" value="EamA"/>
    <property type="match status" value="2"/>
</dbReference>